<dbReference type="Gene3D" id="2.80.10.50">
    <property type="match status" value="2"/>
</dbReference>
<organism evidence="2 3">
    <name type="scientific">Streptomyces viridochromogenes</name>
    <dbReference type="NCBI Taxonomy" id="1938"/>
    <lineage>
        <taxon>Bacteria</taxon>
        <taxon>Bacillati</taxon>
        <taxon>Actinomycetota</taxon>
        <taxon>Actinomycetes</taxon>
        <taxon>Kitasatosporales</taxon>
        <taxon>Streptomycetaceae</taxon>
        <taxon>Streptomyces</taxon>
    </lineage>
</organism>
<dbReference type="Pfam" id="PF14200">
    <property type="entry name" value="RicinB_lectin_2"/>
    <property type="match status" value="1"/>
</dbReference>
<name>A0A0J7YW92_STRVR</name>
<gene>
    <name evidence="2" type="ORF">ACM01_42920</name>
</gene>
<sequence length="113" mass="12552">MNDPPHDPSHPSQDWTLTKVAGGNGDRYIIRNRNSLKCIAMPGATTDNGAQAVQWPCDGGSEQVWIRDSWQRLRNLNSDKCLAIPGSSSDNGAKVIQWTCSDSGDQRWNWINL</sequence>
<accession>A0A0J7YW92</accession>
<reference evidence="2 3" key="1">
    <citation type="submission" date="2015-06" db="EMBL/GenBank/DDBJ databases">
        <authorList>
            <person name="Ju K.-S."/>
            <person name="Doroghazi J.R."/>
            <person name="Metcalf W.W."/>
        </authorList>
    </citation>
    <scope>NUCLEOTIDE SEQUENCE [LARGE SCALE GENOMIC DNA]</scope>
    <source>
        <strain evidence="2 3">NRRL 3414</strain>
    </source>
</reference>
<evidence type="ECO:0000313" key="3">
    <source>
        <dbReference type="Proteomes" id="UP000037432"/>
    </source>
</evidence>
<dbReference type="EMBL" id="LFNT01000105">
    <property type="protein sequence ID" value="KMS67403.1"/>
    <property type="molecule type" value="Genomic_DNA"/>
</dbReference>
<comment type="caution">
    <text evidence="2">The sequence shown here is derived from an EMBL/GenBank/DDBJ whole genome shotgun (WGS) entry which is preliminary data.</text>
</comment>
<dbReference type="CDD" id="cd00161">
    <property type="entry name" value="beta-trefoil_Ricin-like"/>
    <property type="match status" value="1"/>
</dbReference>
<dbReference type="PROSITE" id="PS50231">
    <property type="entry name" value="RICIN_B_LECTIN"/>
    <property type="match status" value="1"/>
</dbReference>
<dbReference type="PATRIC" id="fig|1938.3.peg.765"/>
<dbReference type="Proteomes" id="UP000037432">
    <property type="component" value="Unassembled WGS sequence"/>
</dbReference>
<feature type="domain" description="Ricin B lectin" evidence="1">
    <location>
        <begin position="12"/>
        <end position="98"/>
    </location>
</feature>
<evidence type="ECO:0000259" key="1">
    <source>
        <dbReference type="Pfam" id="PF14200"/>
    </source>
</evidence>
<proteinExistence type="predicted"/>
<dbReference type="AlphaFoldDB" id="A0A0J7YW92"/>
<dbReference type="InterPro" id="IPR000772">
    <property type="entry name" value="Ricin_B_lectin"/>
</dbReference>
<dbReference type="SUPFAM" id="SSF50370">
    <property type="entry name" value="Ricin B-like lectins"/>
    <property type="match status" value="1"/>
</dbReference>
<dbReference type="InterPro" id="IPR035992">
    <property type="entry name" value="Ricin_B-like_lectins"/>
</dbReference>
<evidence type="ECO:0000313" key="2">
    <source>
        <dbReference type="EMBL" id="KMS67403.1"/>
    </source>
</evidence>
<protein>
    <recommendedName>
        <fullName evidence="1">Ricin B lectin domain-containing protein</fullName>
    </recommendedName>
</protein>